<dbReference type="Gene3D" id="2.160.20.20">
    <property type="match status" value="1"/>
</dbReference>
<name>A0AAW9Q9K6_9BURK</name>
<dbReference type="PANTHER" id="PTHR12338">
    <property type="entry name" value="AUTOTRANSPORTER"/>
    <property type="match status" value="1"/>
</dbReference>
<comment type="caution">
    <text evidence="4">The sequence shown here is derived from an EMBL/GenBank/DDBJ whole genome shotgun (WGS) entry which is preliminary data.</text>
</comment>
<evidence type="ECO:0000313" key="4">
    <source>
        <dbReference type="EMBL" id="MEF7614151.1"/>
    </source>
</evidence>
<protein>
    <submittedName>
        <fullName evidence="4">Autotransporter-associated beta strand repeat-containing protein</fullName>
    </submittedName>
</protein>
<dbReference type="Gene3D" id="2.160.20.10">
    <property type="entry name" value="Single-stranded right-handed beta-helix, Pectin lyase-like"/>
    <property type="match status" value="1"/>
</dbReference>
<dbReference type="Pfam" id="PF12951">
    <property type="entry name" value="PATR"/>
    <property type="match status" value="7"/>
</dbReference>
<evidence type="ECO:0000256" key="2">
    <source>
        <dbReference type="SAM" id="MobiDB-lite"/>
    </source>
</evidence>
<dbReference type="Proteomes" id="UP001336250">
    <property type="component" value="Unassembled WGS sequence"/>
</dbReference>
<dbReference type="NCBIfam" id="TIGR01901">
    <property type="entry name" value="adhes_NPXG"/>
    <property type="match status" value="1"/>
</dbReference>
<dbReference type="PANTHER" id="PTHR12338:SF5">
    <property type="entry name" value="ANTIGEN 43-RELATED"/>
    <property type="match status" value="1"/>
</dbReference>
<dbReference type="RefSeq" id="WP_332289121.1">
    <property type="nucleotide sequence ID" value="NZ_JAZIBG010000020.1"/>
</dbReference>
<dbReference type="EMBL" id="JAZIBG010000020">
    <property type="protein sequence ID" value="MEF7614151.1"/>
    <property type="molecule type" value="Genomic_DNA"/>
</dbReference>
<accession>A0AAW9Q9K6</accession>
<dbReference type="Pfam" id="PF05860">
    <property type="entry name" value="TPS"/>
    <property type="match status" value="1"/>
</dbReference>
<sequence length="2880" mass="272830">MPSLRRSATRRAASRAGCPAQQPGWPVLRPVCAAAALLACGAAGALPQGGTVVGGEASIVTAPSRTEIIQTTQKAAIDWQHFSIGRHETVRIEQPGAEAVLLNRVVGGSPSVLLGQLQSNGRVYLSNPRGIIFGAGGQVDVGGLVATTLSIDDAALRAGRFDLSRGSEAPGAIEVAGDIRAAGTVALVAPALAVAPTGRIAAPRIGLAAAEAVTVDVDGDGLVFFNMRGEQAAARLEVLGALQADGGHAELRAAARAGFADTVLNMEGIVQARTLGVREGRVVIDGGGTGIVRVAGRIDATGLQAGAQGGAVDVLGDRVLLDAAARVDASGAAGGGSLRIGGDFQGANGSVRNASRVAVLQGATMRADAMAAGDGGRVIVWSDEATRFAGHLSARGGAAGGDGGFAEVSGKQFLDYAGVADLGAPAGAAGRLLLDPLNLTIGGTANLNGDATAGDDLSSPLLAFADAPGAGSQITAAAVVAQLQAGGGTSVELQASNNITVGAAVSANSGALTLRAGNSIAVNAPVSVAGGLQLHANDGGGPASGSGRVVVDAALTAAGGQVLIDNHGSSVANGINAAVQGGSVVLRGSANVMGTLAGTAIDIDGGTVTLGAADRLADGAAVTVAAGAALALGGFDETVGSLSLAGTLSNGTLTAATYALAGGTVHVSAGLGTGTLTSTGLSALDGTSAASTVDVASGTLALGGGPNRLADTAVVTVAGGATLALGGFADTVGSLALSGTLSNGTLTAAAYTLDGGTVAASGGLGTGVLTSTGSATLNGTAAAGTVHVDGGTLALGASNRLADGAAVTVAAGATLALGASSDTVGSLSLAGTLAGTGTLTAATYALDGAQVQAGLGAGALTSDGAVRITGQANVTTAAVRSGVLSVGDGGAGGSLGGSTTVAAGTTLRYDVAGPVALGAVSGDGTVEHAGSGVMTIGQAVGVGLFEVSGSGTARLAAADRFGDGVAVRVAGAGRLDLAGFSDTVGSLDLSGTLAGTGTLTAASYTLNGATVDANLGAGTLTSTGATLLNGTAAAAVVNVDGGTLALGASNRLANSAAVTVADGAALSLGGFADTVGSLSLAGTLAGTGTLTAAAYGLSGGTVHASLGAGVLTSTGSSTLHGTAAAASVHIDGGTLALGAADRLADTATVTVAAGATLALGTSSDTVGSLSLAGTLAGTGTLTAATYALDGAQVQAGLGAGALTSDGAVRITGQANVTTAAVRSGVLSVGNGGAGGSLGGSTTVAAGTTLRYDVAGPVALGAVSGDGTVEHAGSGVMTIGQAVGVGRFEVSGSGTARLGADHRFGDGVAVRVAGAGTLDLVGFNDTLGSLDLSGTLAGTGTLTAASYTLNGAIVDANLGAGTLTSTGATLLNGTAAAAVVNVDGGTLALGGANRLGDAAAVTVAGGAVLSLGGFADTVGSLALSGTLGNGTLTAATYALDGGTVSASGGLGAGVLTSTGSSTLNGTAAAGTVHIGGGTLALGASNRLADGAAVTVAAGATLALGTSSDAVGSLALAGTLAGTGTLTAGSYTLSGATVDANLGTGTLASRGASVLNGSAAALVVRVDDGSLSLGAADRLADAAAVSVAAGATLALGSASEAVGSLALSGTLSGTGTLTAATYTLSGATVDANLGAGALASTGATLLNGTAAAAVVNVDGGTLVLGASDRLADGAAVRIAGGATLSLGGFSDTVGSLWAAGTLSGTGTLTAATYTLQGARVEAHLGAGTLDSRGATVLDGSAAATAVTVTDGTLALGAAHRLADAAHVAVAAGAALVLGGDETIGSLAGEGRLMLTGTLSTGAAASTHFAGSLGGAGGLRKLGAATRFTLAGTNAFTGDTMVDGGTLVLDSALASQAVVVNAGTLALGGADRLADGAQLQVARGARLALGAFDDTLGRLSLQGTLDGSGTLTAAHYALDGAVVDAHLGAGELASTGATTLNGTAGAQVLRVDGGSLVLGGGGRLTALPQVVLGAGAALVLGGAETIGSLSGHGTAALGAHVLSTGAGGASRFDGSLTGDAASGLVKQGAGTFVLAGDNRHGRTTVEAGTLQVGVGGASGSLGSGPVHNDGRLLFDRGSALRVDAPITGSGTLVQAGAGRLVLAGTNTYAGETQIAAGTVLEIGEGGTIGGGDVANEGLLSVQRAGTLTLANRIGGSGAVSLGGGGTLVLTADNTYAGGTAIGAGSTLQLGDGVGSSGSLGQGDVELAGTLRNARSGTVAIANRLAGAGTLAHDGAGSLRVVGDNTLTGATVIGPGTLIVGDGGTAGSIGTGPVANAGTLRFERSDDVALRGAVSGIGGLEQAGTGTLRLVADNGYTGTTRILSGTLQVGDGGRAGSLGGGAVHNGGLLRFARADDVTLTAAVTGEGALEQAGPGRLTLAAAGNGYTGGTAVAGGTLATAGDERLPDAGRVAVAAGAGLVLGGAETLGELQAAGEVTLGGALTASTGALVFGRRLGVAATAGPITLRATEIVAEAGDYDFGSQALSLDAGMVRLLSGNGAVDGVDTAYRDLTLGAVTLAQGGRIDAGRLVLDGALRLTAAGGTLDLRAHAAPTVFTLQPGLLGPNSELLALSEAVVVQRTGSLIDTVEGSAIAFRTVNGGSVHLEQDANRFLGGLSVVTGGADFGRAWQQHAAPGSPPTARQDEVRVAGSTIVVGGGQGTAANGIEADVVYLRAGALRTEGPGLIAARLPYGNLAVGAGQSLPGLTLELTDAAFDAPDTRYTFGNPHGDREIRVQVGSRATGQRTDGLDAGFVRVLPIGGARGGTAVYLVGPDAGGAAGYRFFDSGAGRLSEIPVLYNGYLPASPQLQGSLSSVAAVSEQARKDRFEEAVRTENVAVRLRAGVIAEVGPGRPATQGSDGIRLPEQCEALGATLACGQDPQEVVQ</sequence>
<dbReference type="InterPro" id="IPR008638">
    <property type="entry name" value="FhaB/CdiA-like_TPS"/>
</dbReference>
<keyword evidence="5" id="KW-1185">Reference proteome</keyword>
<keyword evidence="1" id="KW-0732">Signal</keyword>
<organism evidence="4 5">
    <name type="scientific">Aquincola agrisoli</name>
    <dbReference type="NCBI Taxonomy" id="3119538"/>
    <lineage>
        <taxon>Bacteria</taxon>
        <taxon>Pseudomonadati</taxon>
        <taxon>Pseudomonadota</taxon>
        <taxon>Betaproteobacteria</taxon>
        <taxon>Burkholderiales</taxon>
        <taxon>Sphaerotilaceae</taxon>
        <taxon>Aquincola</taxon>
    </lineage>
</organism>
<evidence type="ECO:0000313" key="5">
    <source>
        <dbReference type="Proteomes" id="UP001336250"/>
    </source>
</evidence>
<dbReference type="InterPro" id="IPR013425">
    <property type="entry name" value="Autotrns_rpt"/>
</dbReference>
<proteinExistence type="predicted"/>
<dbReference type="NCBIfam" id="TIGR02601">
    <property type="entry name" value="autotrns_rpt"/>
    <property type="match status" value="5"/>
</dbReference>
<evidence type="ECO:0000256" key="1">
    <source>
        <dbReference type="ARBA" id="ARBA00022729"/>
    </source>
</evidence>
<dbReference type="SMART" id="SM00912">
    <property type="entry name" value="Haemagg_act"/>
    <property type="match status" value="1"/>
</dbReference>
<dbReference type="InterPro" id="IPR012334">
    <property type="entry name" value="Pectin_lyas_fold"/>
</dbReference>
<feature type="region of interest" description="Disordered" evidence="2">
    <location>
        <begin position="1"/>
        <end position="20"/>
    </location>
</feature>
<dbReference type="InterPro" id="IPR011050">
    <property type="entry name" value="Pectin_lyase_fold/virulence"/>
</dbReference>
<reference evidence="4 5" key="1">
    <citation type="submission" date="2024-02" db="EMBL/GenBank/DDBJ databases">
        <title>Genome sequence of Aquincola sp. MAHUQ-54.</title>
        <authorList>
            <person name="Huq M.A."/>
        </authorList>
    </citation>
    <scope>NUCLEOTIDE SEQUENCE [LARGE SCALE GENOMIC DNA]</scope>
    <source>
        <strain evidence="4 5">MAHUQ-54</strain>
    </source>
</reference>
<dbReference type="InterPro" id="IPR012332">
    <property type="entry name" value="Autotransporter_pectin_lyase_C"/>
</dbReference>
<dbReference type="SUPFAM" id="SSF51126">
    <property type="entry name" value="Pectin lyase-like"/>
    <property type="match status" value="3"/>
</dbReference>
<feature type="domain" description="Filamentous haemagglutinin FhaB/tRNA nuclease CdiA-like TPS" evidence="3">
    <location>
        <begin position="43"/>
        <end position="155"/>
    </location>
</feature>
<gene>
    <name evidence="4" type="ORF">V4F39_09550</name>
</gene>
<evidence type="ECO:0000259" key="3">
    <source>
        <dbReference type="SMART" id="SM00912"/>
    </source>
</evidence>
<dbReference type="InterPro" id="IPR050909">
    <property type="entry name" value="Bact_Autotransporter_VF"/>
</dbReference>